<keyword evidence="3" id="KW-0378">Hydrolase</keyword>
<dbReference type="RefSeq" id="WP_200502159.1">
    <property type="nucleotide sequence ID" value="NZ_JAEDAJ010000004.1"/>
</dbReference>
<dbReference type="SUPFAM" id="SSF53649">
    <property type="entry name" value="Alkaline phosphatase-like"/>
    <property type="match status" value="1"/>
</dbReference>
<evidence type="ECO:0000313" key="6">
    <source>
        <dbReference type="Proteomes" id="UP000612352"/>
    </source>
</evidence>
<comment type="caution">
    <text evidence="5">The sequence shown here is derived from an EMBL/GenBank/DDBJ whole genome shotgun (WGS) entry which is preliminary data.</text>
</comment>
<dbReference type="PANTHER" id="PTHR45953:SF1">
    <property type="entry name" value="IDURONATE 2-SULFATASE"/>
    <property type="match status" value="1"/>
</dbReference>
<dbReference type="Proteomes" id="UP000612352">
    <property type="component" value="Unassembled WGS sequence"/>
</dbReference>
<comment type="similarity">
    <text evidence="1">Belongs to the sulfatase family.</text>
</comment>
<dbReference type="Gene3D" id="3.40.720.10">
    <property type="entry name" value="Alkaline Phosphatase, subunit A"/>
    <property type="match status" value="1"/>
</dbReference>
<evidence type="ECO:0000256" key="1">
    <source>
        <dbReference type="ARBA" id="ARBA00008779"/>
    </source>
</evidence>
<evidence type="ECO:0000256" key="3">
    <source>
        <dbReference type="ARBA" id="ARBA00022801"/>
    </source>
</evidence>
<gene>
    <name evidence="5" type="ORF">I8D64_08940</name>
</gene>
<dbReference type="InterPro" id="IPR017850">
    <property type="entry name" value="Alkaline_phosphatase_core_sf"/>
</dbReference>
<feature type="domain" description="Sulfatase N-terminal" evidence="4">
    <location>
        <begin position="4"/>
        <end position="358"/>
    </location>
</feature>
<proteinExistence type="inferred from homology"/>
<keyword evidence="6" id="KW-1185">Reference proteome</keyword>
<dbReference type="InterPro" id="IPR000917">
    <property type="entry name" value="Sulfatase_N"/>
</dbReference>
<organism evidence="5 6">
    <name type="scientific">Brachybacterium halotolerans</name>
    <dbReference type="NCBI Taxonomy" id="2795215"/>
    <lineage>
        <taxon>Bacteria</taxon>
        <taxon>Bacillati</taxon>
        <taxon>Actinomycetota</taxon>
        <taxon>Actinomycetes</taxon>
        <taxon>Micrococcales</taxon>
        <taxon>Dermabacteraceae</taxon>
        <taxon>Brachybacterium</taxon>
    </lineage>
</organism>
<evidence type="ECO:0000313" key="5">
    <source>
        <dbReference type="EMBL" id="MBK0331527.1"/>
    </source>
</evidence>
<protein>
    <submittedName>
        <fullName evidence="5">Sulfatase-like hydrolase/transferase</fullName>
    </submittedName>
</protein>
<accession>A0ABS1BBI7</accession>
<name>A0ABS1BBI7_9MICO</name>
<dbReference type="InterPro" id="IPR024607">
    <property type="entry name" value="Sulfatase_CS"/>
</dbReference>
<evidence type="ECO:0000259" key="4">
    <source>
        <dbReference type="Pfam" id="PF00884"/>
    </source>
</evidence>
<dbReference type="EMBL" id="JAEDAJ010000004">
    <property type="protein sequence ID" value="MBK0331527.1"/>
    <property type="molecule type" value="Genomic_DNA"/>
</dbReference>
<reference evidence="5 6" key="1">
    <citation type="submission" date="2020-12" db="EMBL/GenBank/DDBJ databases">
        <title>Brachybacterium sp. MASK1Z-5, whole genome shotgun sequence.</title>
        <authorList>
            <person name="Tuo L."/>
        </authorList>
    </citation>
    <scope>NUCLEOTIDE SEQUENCE [LARGE SCALE GENOMIC DNA]</scope>
    <source>
        <strain evidence="5 6">MASK1Z-5</strain>
    </source>
</reference>
<evidence type="ECO:0000256" key="2">
    <source>
        <dbReference type="ARBA" id="ARBA00022723"/>
    </source>
</evidence>
<dbReference type="Pfam" id="PF00884">
    <property type="entry name" value="Sulfatase"/>
    <property type="match status" value="1"/>
</dbReference>
<dbReference type="PANTHER" id="PTHR45953">
    <property type="entry name" value="IDURONATE 2-SULFATASE"/>
    <property type="match status" value="1"/>
</dbReference>
<sequence length="479" mass="54348">MSRPNILFLCTDQQRFDALGAAGNEHIRTPHLDRLAAQGARFSNCYTQSPICAPSRGSLMTGRYPRNHGLWANGVDMDPGEQLFTRTLADEGYDCGLAGKLHLGSAFDGRIEPRLDDGLRVFRWAHDPYLRSAGNEYHHWLRRTHPELHESAVVKRERSIDSLPQEAHYSHWVAEETIEFLGHSRQKDRPFCFISNFFDPHHGFEAPQRFRDLYDASALPAPVTIEDELATKPPIFTQESAKSYAGHMPGFDDYSPEDLQEIKAQYFAMVTLVDEEVGRILDALEREGLAEDTLVIFTSDHGEMLGDHRMLLKGPMMFDCSVKVPLLMRWPGQIPEGMVADELVEWIDLTRTVLSAAGSTGLPRAQGRDLAGLWSGDADPFDDRDWVLSEYRDGCWAYDPPVQTTMVRRGTWKIVVHHGRPSTDRERTGELYDLAADPDELHNLWDVPEASQMRAEMQSFLLDVLVATEDRSRERLAPF</sequence>
<keyword evidence="2" id="KW-0479">Metal-binding</keyword>
<dbReference type="PROSITE" id="PS00523">
    <property type="entry name" value="SULFATASE_1"/>
    <property type="match status" value="1"/>
</dbReference>